<dbReference type="GO" id="GO:0005524">
    <property type="term" value="F:ATP binding"/>
    <property type="evidence" value="ECO:0007669"/>
    <property type="project" value="UniProtKB-KW"/>
</dbReference>
<dbReference type="InterPro" id="IPR052708">
    <property type="entry name" value="PxpC"/>
</dbReference>
<dbReference type="Proteomes" id="UP000467193">
    <property type="component" value="Chromosome"/>
</dbReference>
<dbReference type="SUPFAM" id="SSF50891">
    <property type="entry name" value="Cyclophilin-like"/>
    <property type="match status" value="1"/>
</dbReference>
<dbReference type="NCBIfam" id="TIGR00724">
    <property type="entry name" value="urea_amlyse_rel"/>
    <property type="match status" value="1"/>
</dbReference>
<evidence type="ECO:0000313" key="5">
    <source>
        <dbReference type="EMBL" id="BBY27457.1"/>
    </source>
</evidence>
<keyword evidence="6" id="KW-1185">Reference proteome</keyword>
<evidence type="ECO:0000256" key="2">
    <source>
        <dbReference type="ARBA" id="ARBA00022801"/>
    </source>
</evidence>
<name>A0A7I7QNC2_9MYCO</name>
<dbReference type="RefSeq" id="WP_163796333.1">
    <property type="nucleotide sequence ID" value="NZ_AP022588.1"/>
</dbReference>
<dbReference type="PANTHER" id="PTHR43309">
    <property type="entry name" value="5-OXOPROLINASE SUBUNIT C"/>
    <property type="match status" value="1"/>
</dbReference>
<sequence>MIRVIDAGMETTVQDYPGRRGRRAAGIPPSGPYDDRSFRIANALLNNPPSAAGLEIQLIGPTLVFEAPTTIAVTGAETQVTIDGQRCPMWQTLEIAAGQQIQIGTASRGLRSYLAVAGGIQTAPVLGSRSTFARAGIGGVDGAALAAGMRIPIRKVLGIRPQFLSPNAIPDFSETAQIDVTPGPHGDWLDGAGHRTFLGSSWTVAAQSDRTGCRLIGPGLSFSGRATTKPPDNGSDPSNVVNTGYPLGGVNLAGTSPIVLPVDGPSQGGFITPYVVTAASMWLLGQAGAGQRIRFRAVTRSQARSRLLEHEKACTAVGHMIERDELTTASGAA</sequence>
<gene>
    <name evidence="5" type="ORF">MSEDJ_15530</name>
</gene>
<evidence type="ECO:0000256" key="3">
    <source>
        <dbReference type="ARBA" id="ARBA00022840"/>
    </source>
</evidence>
<protein>
    <recommendedName>
        <fullName evidence="4">Carboxyltransferase domain-containing protein</fullName>
    </recommendedName>
</protein>
<dbReference type="InterPro" id="IPR003778">
    <property type="entry name" value="CT_A_B"/>
</dbReference>
<dbReference type="SMART" id="SM00797">
    <property type="entry name" value="AHS2"/>
    <property type="match status" value="1"/>
</dbReference>
<keyword evidence="3" id="KW-0067">ATP-binding</keyword>
<organism evidence="5 6">
    <name type="scientific">Mycolicibacterium sediminis</name>
    <dbReference type="NCBI Taxonomy" id="1286180"/>
    <lineage>
        <taxon>Bacteria</taxon>
        <taxon>Bacillati</taxon>
        <taxon>Actinomycetota</taxon>
        <taxon>Actinomycetes</taxon>
        <taxon>Mycobacteriales</taxon>
        <taxon>Mycobacteriaceae</taxon>
        <taxon>Mycolicibacterium</taxon>
    </lineage>
</organism>
<feature type="domain" description="Carboxyltransferase" evidence="4">
    <location>
        <begin position="24"/>
        <end position="313"/>
    </location>
</feature>
<evidence type="ECO:0000256" key="1">
    <source>
        <dbReference type="ARBA" id="ARBA00022741"/>
    </source>
</evidence>
<keyword evidence="1" id="KW-0547">Nucleotide-binding</keyword>
<evidence type="ECO:0000259" key="4">
    <source>
        <dbReference type="SMART" id="SM00797"/>
    </source>
</evidence>
<dbReference type="PANTHER" id="PTHR43309:SF3">
    <property type="entry name" value="5-OXOPROLINASE SUBUNIT C"/>
    <property type="match status" value="1"/>
</dbReference>
<evidence type="ECO:0000313" key="6">
    <source>
        <dbReference type="Proteomes" id="UP000467193"/>
    </source>
</evidence>
<proteinExistence type="predicted"/>
<dbReference type="Pfam" id="PF02626">
    <property type="entry name" value="CT_A_B"/>
    <property type="match status" value="1"/>
</dbReference>
<keyword evidence="2" id="KW-0378">Hydrolase</keyword>
<reference evidence="5 6" key="1">
    <citation type="journal article" date="2019" name="Emerg. Microbes Infect.">
        <title>Comprehensive subspecies identification of 175 nontuberculous mycobacteria species based on 7547 genomic profiles.</title>
        <authorList>
            <person name="Matsumoto Y."/>
            <person name="Kinjo T."/>
            <person name="Motooka D."/>
            <person name="Nabeya D."/>
            <person name="Jung N."/>
            <person name="Uechi K."/>
            <person name="Horii T."/>
            <person name="Iida T."/>
            <person name="Fujita J."/>
            <person name="Nakamura S."/>
        </authorList>
    </citation>
    <scope>NUCLEOTIDE SEQUENCE [LARGE SCALE GENOMIC DNA]</scope>
    <source>
        <strain evidence="5 6">JCM 17899</strain>
    </source>
</reference>
<dbReference type="Gene3D" id="2.40.100.10">
    <property type="entry name" value="Cyclophilin-like"/>
    <property type="match status" value="1"/>
</dbReference>
<dbReference type="EMBL" id="AP022588">
    <property type="protein sequence ID" value="BBY27457.1"/>
    <property type="molecule type" value="Genomic_DNA"/>
</dbReference>
<dbReference type="KEGG" id="msei:MSEDJ_15530"/>
<dbReference type="AlphaFoldDB" id="A0A7I7QNC2"/>
<dbReference type="InterPro" id="IPR029000">
    <property type="entry name" value="Cyclophilin-like_dom_sf"/>
</dbReference>
<accession>A0A7I7QNC2</accession>
<dbReference type="GO" id="GO:0016787">
    <property type="term" value="F:hydrolase activity"/>
    <property type="evidence" value="ECO:0007669"/>
    <property type="project" value="UniProtKB-KW"/>
</dbReference>